<dbReference type="InParanoid" id="G3H414"/>
<dbReference type="PROSITE" id="PS01116">
    <property type="entry name" value="XANTH_URACIL_PERMASE"/>
    <property type="match status" value="1"/>
</dbReference>
<dbReference type="GlyGen" id="G3H414">
    <property type="glycosylation" value="2 sites"/>
</dbReference>
<feature type="transmembrane region" description="Helical" evidence="8">
    <location>
        <begin position="475"/>
        <end position="497"/>
    </location>
</feature>
<dbReference type="Gene3D" id="3.10.20.90">
    <property type="entry name" value="Phosphatidylinositol 3-kinase Catalytic Subunit, Chain A, domain 1"/>
    <property type="match status" value="2"/>
</dbReference>
<evidence type="ECO:0000259" key="10">
    <source>
        <dbReference type="PROSITE" id="PS50951"/>
    </source>
</evidence>
<sequence length="933" mass="102773">MMGIGKNTTSKSVEAGSSTEGKYEEEVKHPNFFTLPVVINGGATSSGEQDNEDTELMAIYTTENGIAEKSSLAETLDSTGSLDPQRSDMIYTIEDVPPWYLCIFLGLQHYLTCFSGTIAVPFLLADAMCVGDDQWATSQLIGTIFFCVGITTLLQTTFGCRLPLFQASAFAFLAPARAILSLDKWKCNTTGRALETVPAVMLLYDMTCGLAEMSVVVAGDITLKLCPSLFQIQGAIIMSSLIEVVIGLLGLPGALLRYIGPLTITPTVALIGLSGFQAAGERAGKHWGIAMLTIFLVLLFSQYARNVKFPLPIYKSKKGWTAYRLQLFKMFPIILAILVSWLLCFIFTVTDVFPSNSTDYGYYARTDARKGVLLVAPWFKVPYPFQWGMPTVSAAGVIGMLSAVVASIIESIGDYYACARLSCAPPPPIHAINRGIFVEGLSCVLDGIFGTGNGSTSSSPNIGVLGITKVGSRRVIQYGAALMLGLGMIGKFSALFASLPDPVLGALFCTLFGMITAVGLSNLQFIDLNSSRNLFVLGFSIFFGLVLPSYLRQNPLVTGITGIDQVLNVLLTTAMFVGGCVAFILDNTIPVQGTCGFWGQRESAILAFDFSPGPRNELLLHLKTYNLYYEGQNLQLRHREEEDEFIVEGLLNISWGLRRPIRLQMQDDHERIRPPPSSSSWHSGCNLGAQGTTLKPLTTPTVQISEVDVPAESSETPSPTDSRGLKPVQEDTPQLMRTRSDVGVRRRGNVRTSSDQRRIRRHRFSINGHYYNHKTSVFTPAYGSVTNVRINSTMTTPQVLKLLLNKFKASSLCWLSLESGFKIEQMAQGWDVSLNLFLFLNQIENSAEEFALYVVHTSGEKQKLKNSDYPLIARILQGPCEQVSKVFLMEKDQVEEVTYDVAQYIKFEMPVLKSFIQKLQEEEDREVEKLTRK</sequence>
<dbReference type="InterPro" id="IPR011524">
    <property type="entry name" value="SARAH_dom"/>
</dbReference>
<evidence type="ECO:0000256" key="6">
    <source>
        <dbReference type="ARBA" id="ARBA00023136"/>
    </source>
</evidence>
<evidence type="ECO:0000256" key="4">
    <source>
        <dbReference type="ARBA" id="ARBA00022692"/>
    </source>
</evidence>
<dbReference type="GO" id="GO:0005886">
    <property type="term" value="C:plasma membrane"/>
    <property type="evidence" value="ECO:0007669"/>
    <property type="project" value="UniProtKB-ARBA"/>
</dbReference>
<dbReference type="Pfam" id="PF00860">
    <property type="entry name" value="Xan_ur_permease"/>
    <property type="match status" value="1"/>
</dbReference>
<evidence type="ECO:0000256" key="7">
    <source>
        <dbReference type="SAM" id="MobiDB-lite"/>
    </source>
</evidence>
<dbReference type="AlphaFoldDB" id="G3H414"/>
<feature type="compositionally biased region" description="Polar residues" evidence="7">
    <location>
        <begin position="1"/>
        <end position="20"/>
    </location>
</feature>
<evidence type="ECO:0000259" key="9">
    <source>
        <dbReference type="PROSITE" id="PS50200"/>
    </source>
</evidence>
<dbReference type="PROSITE" id="PS50951">
    <property type="entry name" value="SARAH"/>
    <property type="match status" value="1"/>
</dbReference>
<evidence type="ECO:0000256" key="1">
    <source>
        <dbReference type="ARBA" id="ARBA00004141"/>
    </source>
</evidence>
<dbReference type="PROSITE" id="PS50200">
    <property type="entry name" value="RA"/>
    <property type="match status" value="1"/>
</dbReference>
<feature type="transmembrane region" description="Helical" evidence="8">
    <location>
        <begin position="325"/>
        <end position="349"/>
    </location>
</feature>
<evidence type="ECO:0000313" key="11">
    <source>
        <dbReference type="EMBL" id="EGV92406.1"/>
    </source>
</evidence>
<organism evidence="11 12">
    <name type="scientific">Cricetulus griseus</name>
    <name type="common">Chinese hamster</name>
    <name type="synonym">Cricetulus barabensis griseus</name>
    <dbReference type="NCBI Taxonomy" id="10029"/>
    <lineage>
        <taxon>Eukaryota</taxon>
        <taxon>Metazoa</taxon>
        <taxon>Chordata</taxon>
        <taxon>Craniata</taxon>
        <taxon>Vertebrata</taxon>
        <taxon>Euteleostomi</taxon>
        <taxon>Mammalia</taxon>
        <taxon>Eutheria</taxon>
        <taxon>Euarchontoglires</taxon>
        <taxon>Glires</taxon>
        <taxon>Rodentia</taxon>
        <taxon>Myomorpha</taxon>
        <taxon>Muroidea</taxon>
        <taxon>Cricetidae</taxon>
        <taxon>Cricetinae</taxon>
        <taxon>Cricetulus</taxon>
    </lineage>
</organism>
<feature type="transmembrane region" description="Helical" evidence="8">
    <location>
        <begin position="534"/>
        <end position="551"/>
    </location>
</feature>
<dbReference type="InterPro" id="IPR000159">
    <property type="entry name" value="RA_dom"/>
</dbReference>
<evidence type="ECO:0000256" key="2">
    <source>
        <dbReference type="ARBA" id="ARBA00008821"/>
    </source>
</evidence>
<feature type="transmembrane region" description="Helical" evidence="8">
    <location>
        <begin position="387"/>
        <end position="409"/>
    </location>
</feature>
<feature type="region of interest" description="Disordered" evidence="7">
    <location>
        <begin position="707"/>
        <end position="732"/>
    </location>
</feature>
<dbReference type="Proteomes" id="UP000001075">
    <property type="component" value="Unassembled WGS sequence"/>
</dbReference>
<feature type="transmembrane region" description="Helical" evidence="8">
    <location>
        <begin position="566"/>
        <end position="585"/>
    </location>
</feature>
<feature type="transmembrane region" description="Helical" evidence="8">
    <location>
        <begin position="229"/>
        <end position="251"/>
    </location>
</feature>
<feature type="transmembrane region" description="Helical" evidence="8">
    <location>
        <begin position="286"/>
        <end position="304"/>
    </location>
</feature>
<evidence type="ECO:0000313" key="12">
    <source>
        <dbReference type="Proteomes" id="UP000001075"/>
    </source>
</evidence>
<accession>G3H414</accession>
<evidence type="ECO:0000256" key="5">
    <source>
        <dbReference type="ARBA" id="ARBA00022989"/>
    </source>
</evidence>
<feature type="region of interest" description="Disordered" evidence="7">
    <location>
        <begin position="1"/>
        <end position="24"/>
    </location>
</feature>
<gene>
    <name evidence="11" type="ORF">I79_005007</name>
</gene>
<reference evidence="12" key="1">
    <citation type="journal article" date="2011" name="Nat. Biotechnol.">
        <title>The genomic sequence of the Chinese hamster ovary (CHO)-K1 cell line.</title>
        <authorList>
            <person name="Xu X."/>
            <person name="Nagarajan H."/>
            <person name="Lewis N.E."/>
            <person name="Pan S."/>
            <person name="Cai Z."/>
            <person name="Liu X."/>
            <person name="Chen W."/>
            <person name="Xie M."/>
            <person name="Wang W."/>
            <person name="Hammond S."/>
            <person name="Andersen M.R."/>
            <person name="Neff N."/>
            <person name="Passarelli B."/>
            <person name="Koh W."/>
            <person name="Fan H.C."/>
            <person name="Wang J."/>
            <person name="Gui Y."/>
            <person name="Lee K.H."/>
            <person name="Betenbaugh M.J."/>
            <person name="Quake S.R."/>
            <person name="Famili I."/>
            <person name="Palsson B.O."/>
            <person name="Wang J."/>
        </authorList>
    </citation>
    <scope>NUCLEOTIDE SEQUENCE [LARGE SCALE GENOMIC DNA]</scope>
    <source>
        <strain evidence="12">CHO K1 cell line</strain>
    </source>
</reference>
<feature type="transmembrane region" description="Helical" evidence="8">
    <location>
        <begin position="503"/>
        <end position="522"/>
    </location>
</feature>
<dbReference type="PANTHER" id="PTHR11119">
    <property type="entry name" value="XANTHINE-URACIL / VITAMIN C PERMEASE FAMILY MEMBER"/>
    <property type="match status" value="1"/>
</dbReference>
<feature type="transmembrane region" description="Helical" evidence="8">
    <location>
        <begin position="98"/>
        <end position="124"/>
    </location>
</feature>
<dbReference type="EMBL" id="JH000136">
    <property type="protein sequence ID" value="EGV92406.1"/>
    <property type="molecule type" value="Genomic_DNA"/>
</dbReference>
<evidence type="ECO:0000256" key="3">
    <source>
        <dbReference type="ARBA" id="ARBA00022448"/>
    </source>
</evidence>
<keyword evidence="3" id="KW-0813">Transport</keyword>
<feature type="domain" description="Ras-associating" evidence="9">
    <location>
        <begin position="771"/>
        <end position="893"/>
    </location>
</feature>
<comment type="similarity">
    <text evidence="2">Belongs to the nucleobase:cation symporter-2 (NCS2) (TC 2.A.40) family.</text>
</comment>
<dbReference type="Pfam" id="PF16517">
    <property type="entry name" value="Nore1-SARAH"/>
    <property type="match status" value="1"/>
</dbReference>
<comment type="subcellular location">
    <subcellularLocation>
        <location evidence="1">Membrane</location>
        <topology evidence="1">Multi-pass membrane protein</topology>
    </subcellularLocation>
</comment>
<dbReference type="InterPro" id="IPR006042">
    <property type="entry name" value="Xan_ur_permease"/>
</dbReference>
<proteinExistence type="inferred from homology"/>
<feature type="domain" description="SARAH" evidence="10">
    <location>
        <begin position="901"/>
        <end position="933"/>
    </location>
</feature>
<dbReference type="InterPro" id="IPR006043">
    <property type="entry name" value="NCS2"/>
</dbReference>
<dbReference type="STRING" id="10029.G3H414"/>
<feature type="transmembrane region" description="Helical" evidence="8">
    <location>
        <begin position="136"/>
        <end position="158"/>
    </location>
</feature>
<dbReference type="GO" id="GO:0007165">
    <property type="term" value="P:signal transduction"/>
    <property type="evidence" value="ECO:0007669"/>
    <property type="project" value="InterPro"/>
</dbReference>
<keyword evidence="6 8" id="KW-0472">Membrane</keyword>
<name>G3H414_CRIGR</name>
<evidence type="ECO:0000256" key="8">
    <source>
        <dbReference type="SAM" id="Phobius"/>
    </source>
</evidence>
<dbReference type="FunCoup" id="G3H414">
    <property type="interactions" value="358"/>
</dbReference>
<keyword evidence="4 8" id="KW-0812">Transmembrane</keyword>
<feature type="transmembrane region" description="Helical" evidence="8">
    <location>
        <begin position="258"/>
        <end position="280"/>
    </location>
</feature>
<feature type="transmembrane region" description="Helical" evidence="8">
    <location>
        <begin position="202"/>
        <end position="223"/>
    </location>
</feature>
<protein>
    <submittedName>
        <fullName evidence="11">Solute carrier family 23 member 2</fullName>
    </submittedName>
</protein>
<dbReference type="SMART" id="SM00314">
    <property type="entry name" value="RA"/>
    <property type="match status" value="1"/>
</dbReference>
<keyword evidence="5 8" id="KW-1133">Transmembrane helix</keyword>
<dbReference type="GO" id="GO:0022857">
    <property type="term" value="F:transmembrane transporter activity"/>
    <property type="evidence" value="ECO:0007669"/>
    <property type="project" value="InterPro"/>
</dbReference>